<evidence type="ECO:0000313" key="3">
    <source>
        <dbReference type="Proteomes" id="UP001165063"/>
    </source>
</evidence>
<feature type="compositionally biased region" description="Low complexity" evidence="1">
    <location>
        <begin position="83"/>
        <end position="113"/>
    </location>
</feature>
<dbReference type="AlphaFoldDB" id="A0A9W7DJ95"/>
<feature type="compositionally biased region" description="Polar residues" evidence="1">
    <location>
        <begin position="183"/>
        <end position="194"/>
    </location>
</feature>
<organism evidence="2 3">
    <name type="scientific">Ambrosiozyma monospora</name>
    <name type="common">Yeast</name>
    <name type="synonym">Endomycopsis monosporus</name>
    <dbReference type="NCBI Taxonomy" id="43982"/>
    <lineage>
        <taxon>Eukaryota</taxon>
        <taxon>Fungi</taxon>
        <taxon>Dikarya</taxon>
        <taxon>Ascomycota</taxon>
        <taxon>Saccharomycotina</taxon>
        <taxon>Pichiomycetes</taxon>
        <taxon>Pichiales</taxon>
        <taxon>Pichiaceae</taxon>
        <taxon>Ambrosiozyma</taxon>
    </lineage>
</organism>
<feature type="region of interest" description="Disordered" evidence="1">
    <location>
        <begin position="299"/>
        <end position="318"/>
    </location>
</feature>
<feature type="region of interest" description="Disordered" evidence="1">
    <location>
        <begin position="1"/>
        <end position="237"/>
    </location>
</feature>
<keyword evidence="3" id="KW-1185">Reference proteome</keyword>
<feature type="non-terminal residue" evidence="2">
    <location>
        <position position="318"/>
    </location>
</feature>
<evidence type="ECO:0000313" key="2">
    <source>
        <dbReference type="EMBL" id="GMG55996.1"/>
    </source>
</evidence>
<reference evidence="2" key="1">
    <citation type="submission" date="2023-04" db="EMBL/GenBank/DDBJ databases">
        <title>Ambrosiozyma monospora NBRC 1965.</title>
        <authorList>
            <person name="Ichikawa N."/>
            <person name="Sato H."/>
            <person name="Tonouchi N."/>
        </authorList>
    </citation>
    <scope>NUCLEOTIDE SEQUENCE</scope>
    <source>
        <strain evidence="2">NBRC 1965</strain>
    </source>
</reference>
<name>A0A9W7DJ95_AMBMO</name>
<proteinExistence type="predicted"/>
<feature type="compositionally biased region" description="Basic and acidic residues" evidence="1">
    <location>
        <begin position="306"/>
        <end position="318"/>
    </location>
</feature>
<comment type="caution">
    <text evidence="2">The sequence shown here is derived from an EMBL/GenBank/DDBJ whole genome shotgun (WGS) entry which is preliminary data.</text>
</comment>
<feature type="compositionally biased region" description="Polar residues" evidence="1">
    <location>
        <begin position="24"/>
        <end position="33"/>
    </location>
</feature>
<dbReference type="Proteomes" id="UP001165063">
    <property type="component" value="Unassembled WGS sequence"/>
</dbReference>
<gene>
    <name evidence="2" type="ORF">Amon01_000806500</name>
</gene>
<sequence>MKSLDPYKAQSGSQVQPPSSQQSLSKNHLQSQISDRRLSQMSQLSRLSQVSQRSNLDQLTPSQRASRDQDQLQPVQKLAVPISASSSCNNNSNQTNDQTSSQQKIQVSSHSDSPVPPSSLKDEFTFEVSKSKQFKQPMQRMGSNEQYPQHSQYHHHQQQQKQKQQYRLLRQNLQPEQQYQQQSHVTVEISQNPQKHPFGYSSDRDRGPGHDIVVVNDDTEPKPGLISSTPGTSTDEEDAVVWNSKASYWQTSSDSDLDGTSTDEVDAVGWSRTAASWKASSDSPADIAFERDFLSKLNSGKKKVKQKNDPETKKIGRE</sequence>
<dbReference type="EMBL" id="BSXU01006595">
    <property type="protein sequence ID" value="GMG55996.1"/>
    <property type="molecule type" value="Genomic_DNA"/>
</dbReference>
<evidence type="ECO:0000256" key="1">
    <source>
        <dbReference type="SAM" id="MobiDB-lite"/>
    </source>
</evidence>
<feature type="compositionally biased region" description="Low complexity" evidence="1">
    <location>
        <begin position="39"/>
        <end position="56"/>
    </location>
</feature>
<feature type="compositionally biased region" description="Low complexity" evidence="1">
    <location>
        <begin position="10"/>
        <end position="23"/>
    </location>
</feature>
<protein>
    <submittedName>
        <fullName evidence="2">Unnamed protein product</fullName>
    </submittedName>
</protein>
<accession>A0A9W7DJ95</accession>
<feature type="compositionally biased region" description="Low complexity" evidence="1">
    <location>
        <begin position="159"/>
        <end position="182"/>
    </location>
</feature>